<dbReference type="PROSITE" id="PS50042">
    <property type="entry name" value="CNMP_BINDING_3"/>
    <property type="match status" value="1"/>
</dbReference>
<proteinExistence type="predicted"/>
<feature type="compositionally biased region" description="Low complexity" evidence="1">
    <location>
        <begin position="527"/>
        <end position="541"/>
    </location>
</feature>
<keyword evidence="2" id="KW-0472">Membrane</keyword>
<dbReference type="GO" id="GO:0098855">
    <property type="term" value="C:HCN channel complex"/>
    <property type="evidence" value="ECO:0007669"/>
    <property type="project" value="TreeGrafter"/>
</dbReference>
<dbReference type="EMBL" id="LDAU01000049">
    <property type="protein sequence ID" value="KRX09456.1"/>
    <property type="molecule type" value="Genomic_DNA"/>
</dbReference>
<dbReference type="Gene3D" id="1.10.287.630">
    <property type="entry name" value="Helix hairpin bin"/>
    <property type="match status" value="1"/>
</dbReference>
<evidence type="ECO:0000256" key="1">
    <source>
        <dbReference type="SAM" id="MobiDB-lite"/>
    </source>
</evidence>
<dbReference type="GO" id="GO:0035725">
    <property type="term" value="P:sodium ion transmembrane transport"/>
    <property type="evidence" value="ECO:0007669"/>
    <property type="project" value="TreeGrafter"/>
</dbReference>
<evidence type="ECO:0000313" key="5">
    <source>
        <dbReference type="Proteomes" id="UP000054937"/>
    </source>
</evidence>
<dbReference type="GO" id="GO:0003254">
    <property type="term" value="P:regulation of membrane depolarization"/>
    <property type="evidence" value="ECO:0007669"/>
    <property type="project" value="TreeGrafter"/>
</dbReference>
<dbReference type="Gene3D" id="2.60.120.10">
    <property type="entry name" value="Jelly Rolls"/>
    <property type="match status" value="1"/>
</dbReference>
<protein>
    <submittedName>
        <fullName evidence="4">Cyclic nucleotide-binding protein</fullName>
    </submittedName>
</protein>
<feature type="region of interest" description="Disordered" evidence="1">
    <location>
        <begin position="570"/>
        <end position="609"/>
    </location>
</feature>
<dbReference type="InterPro" id="IPR000595">
    <property type="entry name" value="cNMP-bd_dom"/>
</dbReference>
<name>A0A0V0R523_PSEPJ</name>
<feature type="transmembrane region" description="Helical" evidence="2">
    <location>
        <begin position="45"/>
        <end position="68"/>
    </location>
</feature>
<dbReference type="Proteomes" id="UP000054937">
    <property type="component" value="Unassembled WGS sequence"/>
</dbReference>
<feature type="domain" description="Cyclic nucleotide-binding" evidence="3">
    <location>
        <begin position="152"/>
        <end position="184"/>
    </location>
</feature>
<keyword evidence="2" id="KW-1133">Transmembrane helix</keyword>
<dbReference type="OrthoDB" id="296750at2759"/>
<comment type="caution">
    <text evidence="4">The sequence shown here is derived from an EMBL/GenBank/DDBJ whole genome shotgun (WGS) entry which is preliminary data.</text>
</comment>
<sequence>MSIERHYYIYGERSYSYTIISLFIKLIGFCHAVGTKGNNQIEITFTVIIMFLTVGIFGYLIGSINIILEELNKKSKNYKQELEVVNKYLRNKEVSQELQSRVRNYLEYLHRASGDMTASGEVSTVLDKLPKNLSQDIQIEVKSEYLMYFPFIYNHFSDRVLEQLIYEIEERYYVPNEIIFKQGDFEDICIFLVAKGQERETISQAQQTNSIYNNQFNYKEGEKQDFGKNILSYNQNQNRGINMQDIQEKEVFGENCFCSGLAYPYTARSSKFSTLYCIKRSSFLKIIERYPFDYEKFCLIKDQIFLNGISKYAKKHCFICKKEHTEKNCNVIHYQPDKLTLIEKYEYSTPQTDRIFKIRPYRKRVRCLEIIEDLYVIKRDIKLDENLRLKIKEIEKIQNDYNQQIYDEYDLEAEQDNYYYDDYNSEESSENEQIQTQNFYFCRFEKMFIILNDQQFNLFFQIKLNSKIEEQDSQFLSYQSESNNNNIFLSNDHQSRKSMNTSQGYRRQSLQSQQTFRSKRPSERLASETSENNQQNNSSEVNNTSFLQYNTKASNVLQIQLTKHSNNSRLLENNSITKMSKLHHKDKNQEDFRNRHENKRSKFNSKNMKDQFEDRQQNYSQQNVKFGDNFNVNRDVIKRIPTYVQTDGQGSNIKYDYGISKSMKSMKSMKSYKSLFSVKSKVRFDQQQNVGNHELQKLKTNMNQKDLNDILFKLFDKQKEYKIYNPQNNLNRVLSKYKGYMRWNLKKQRNKNYKLFTQKYTTFKSLETQVNIRKTVINPNTKKVMKTIIYKKALKLNENQNLQAAHDKFENLQI</sequence>
<feature type="region of interest" description="Disordered" evidence="1">
    <location>
        <begin position="486"/>
        <end position="541"/>
    </location>
</feature>
<gene>
    <name evidence="4" type="ORF">PPERSA_00735</name>
</gene>
<dbReference type="OMA" id="MSIERHY"/>
<dbReference type="InterPro" id="IPR051413">
    <property type="entry name" value="K/Na_HCN_channel"/>
</dbReference>
<feature type="transmembrane region" description="Helical" evidence="2">
    <location>
        <begin position="15"/>
        <end position="33"/>
    </location>
</feature>
<organism evidence="4 5">
    <name type="scientific">Pseudocohnilembus persalinus</name>
    <name type="common">Ciliate</name>
    <dbReference type="NCBI Taxonomy" id="266149"/>
    <lineage>
        <taxon>Eukaryota</taxon>
        <taxon>Sar</taxon>
        <taxon>Alveolata</taxon>
        <taxon>Ciliophora</taxon>
        <taxon>Intramacronucleata</taxon>
        <taxon>Oligohymenophorea</taxon>
        <taxon>Scuticociliatia</taxon>
        <taxon>Philasterida</taxon>
        <taxon>Pseudocohnilembidae</taxon>
        <taxon>Pseudocohnilembus</taxon>
    </lineage>
</organism>
<keyword evidence="5" id="KW-1185">Reference proteome</keyword>
<accession>A0A0V0R523</accession>
<keyword evidence="2" id="KW-0812">Transmembrane</keyword>
<dbReference type="PANTHER" id="PTHR45689:SF5">
    <property type="entry name" value="I[[H]] CHANNEL, ISOFORM E"/>
    <property type="match status" value="1"/>
</dbReference>
<evidence type="ECO:0000256" key="2">
    <source>
        <dbReference type="SAM" id="Phobius"/>
    </source>
</evidence>
<dbReference type="SUPFAM" id="SSF51206">
    <property type="entry name" value="cAMP-binding domain-like"/>
    <property type="match status" value="1"/>
</dbReference>
<dbReference type="InterPro" id="IPR018490">
    <property type="entry name" value="cNMP-bd_dom_sf"/>
</dbReference>
<evidence type="ECO:0000313" key="4">
    <source>
        <dbReference type="EMBL" id="KRX09456.1"/>
    </source>
</evidence>
<dbReference type="CDD" id="cd00038">
    <property type="entry name" value="CAP_ED"/>
    <property type="match status" value="1"/>
</dbReference>
<dbReference type="PANTHER" id="PTHR45689">
    <property type="entry name" value="I[[H]] CHANNEL, ISOFORM E"/>
    <property type="match status" value="1"/>
</dbReference>
<reference evidence="4 5" key="1">
    <citation type="journal article" date="2015" name="Sci. Rep.">
        <title>Genome of the facultative scuticociliatosis pathogen Pseudocohnilembus persalinus provides insight into its virulence through horizontal gene transfer.</title>
        <authorList>
            <person name="Xiong J."/>
            <person name="Wang G."/>
            <person name="Cheng J."/>
            <person name="Tian M."/>
            <person name="Pan X."/>
            <person name="Warren A."/>
            <person name="Jiang C."/>
            <person name="Yuan D."/>
            <person name="Miao W."/>
        </authorList>
    </citation>
    <scope>NUCLEOTIDE SEQUENCE [LARGE SCALE GENOMIC DNA]</scope>
    <source>
        <strain evidence="4">36N120E</strain>
    </source>
</reference>
<dbReference type="InParanoid" id="A0A0V0R523"/>
<dbReference type="InterPro" id="IPR014710">
    <property type="entry name" value="RmlC-like_jellyroll"/>
</dbReference>
<feature type="compositionally biased region" description="Polar residues" evidence="1">
    <location>
        <begin position="486"/>
        <end position="516"/>
    </location>
</feature>
<dbReference type="AlphaFoldDB" id="A0A0V0R523"/>
<dbReference type="GO" id="GO:0005249">
    <property type="term" value="F:voltage-gated potassium channel activity"/>
    <property type="evidence" value="ECO:0007669"/>
    <property type="project" value="TreeGrafter"/>
</dbReference>
<evidence type="ECO:0000259" key="3">
    <source>
        <dbReference type="PROSITE" id="PS50042"/>
    </source>
</evidence>